<sequence length="275" mass="28640">MKIINPTTLILALGCLLPQAFAVSVTQGLTLLVDDGNHQNVNVTTAINFDPPSLDKGSKLILGAKMQVCPTGDCSTGKFMRLTVANITEATVDGTVMQAVGNFTAGDWTAMATAAVNGVNISSTSFVTTLNVGANKVGFNLTASIPQSNITVQYGTQTISVPAGALKFTVDITGWKFISSTNTLTLRVSMASRGENGKDCKPAKKPHDATGNATISSKIERVDMGDSMFMDAPTIVFIDDVQANVLNSSVIEVTGAAISKPVSNTATTSSSNLRS</sequence>
<proteinExistence type="predicted"/>
<dbReference type="AlphaFoldDB" id="A0A3F2RQA4"/>
<dbReference type="PROSITE" id="PS51257">
    <property type="entry name" value="PROKAR_LIPOPROTEIN"/>
    <property type="match status" value="1"/>
</dbReference>
<dbReference type="Proteomes" id="UP000277300">
    <property type="component" value="Unassembled WGS sequence"/>
</dbReference>
<protein>
    <submittedName>
        <fullName evidence="4">Uncharacterized protein</fullName>
    </submittedName>
</protein>
<organism evidence="4 5">
    <name type="scientific">Phytophthora kernoviae</name>
    <dbReference type="NCBI Taxonomy" id="325452"/>
    <lineage>
        <taxon>Eukaryota</taxon>
        <taxon>Sar</taxon>
        <taxon>Stramenopiles</taxon>
        <taxon>Oomycota</taxon>
        <taxon>Peronosporomycetes</taxon>
        <taxon>Peronosporales</taxon>
        <taxon>Peronosporaceae</taxon>
        <taxon>Phytophthora</taxon>
    </lineage>
</organism>
<dbReference type="Proteomes" id="UP000284657">
    <property type="component" value="Unassembled WGS sequence"/>
</dbReference>
<keyword evidence="2" id="KW-0732">Signal</keyword>
<dbReference type="EMBL" id="MBDO02000133">
    <property type="protein sequence ID" value="RLN62098.1"/>
    <property type="molecule type" value="Genomic_DNA"/>
</dbReference>
<dbReference type="EMBL" id="MBAD02001745">
    <property type="protein sequence ID" value="RLN52127.1"/>
    <property type="molecule type" value="Genomic_DNA"/>
</dbReference>
<feature type="signal peptide" evidence="2">
    <location>
        <begin position="1"/>
        <end position="22"/>
    </location>
</feature>
<evidence type="ECO:0000313" key="6">
    <source>
        <dbReference type="Proteomes" id="UP000284657"/>
    </source>
</evidence>
<evidence type="ECO:0000256" key="1">
    <source>
        <dbReference type="SAM" id="MobiDB-lite"/>
    </source>
</evidence>
<feature type="region of interest" description="Disordered" evidence="1">
    <location>
        <begin position="195"/>
        <end position="216"/>
    </location>
</feature>
<feature type="chain" id="PRO_5036082272" evidence="2">
    <location>
        <begin position="23"/>
        <end position="275"/>
    </location>
</feature>
<feature type="compositionally biased region" description="Basic and acidic residues" evidence="1">
    <location>
        <begin position="195"/>
        <end position="208"/>
    </location>
</feature>
<evidence type="ECO:0000313" key="4">
    <source>
        <dbReference type="EMBL" id="RLN62098.1"/>
    </source>
</evidence>
<accession>A0A3F2RQA4</accession>
<name>A0A3F2RQA4_9STRA</name>
<dbReference type="OrthoDB" id="167659at2759"/>
<dbReference type="PANTHER" id="PTHR34733">
    <property type="match status" value="1"/>
</dbReference>
<comment type="caution">
    <text evidence="4">The sequence shown here is derived from an EMBL/GenBank/DDBJ whole genome shotgun (WGS) entry which is preliminary data.</text>
</comment>
<evidence type="ECO:0000256" key="2">
    <source>
        <dbReference type="SAM" id="SignalP"/>
    </source>
</evidence>
<reference evidence="5 6" key="1">
    <citation type="submission" date="2018-07" db="EMBL/GenBank/DDBJ databases">
        <title>Genome sequencing of oomycete isolates from Chile give support for New Zealand origin for Phytophthora kernoviae and make available the first Nothophytophthora sp. genome.</title>
        <authorList>
            <person name="Studholme D.J."/>
            <person name="Sanfuentes E."/>
            <person name="Panda P."/>
            <person name="Hill R."/>
            <person name="Sambles C."/>
            <person name="Grant M."/>
            <person name="Williams N.M."/>
            <person name="Mcdougal R.L."/>
        </authorList>
    </citation>
    <scope>NUCLEOTIDE SEQUENCE [LARGE SCALE GENOMIC DNA]</scope>
    <source>
        <strain evidence="4">Chile6</strain>
        <strain evidence="3">Chile7</strain>
    </source>
</reference>
<dbReference type="PANTHER" id="PTHR34733:SF1">
    <property type="match status" value="1"/>
</dbReference>
<evidence type="ECO:0000313" key="5">
    <source>
        <dbReference type="Proteomes" id="UP000277300"/>
    </source>
</evidence>
<gene>
    <name evidence="3" type="ORF">BBJ29_008145</name>
    <name evidence="4" type="ORF">BBP00_00004971</name>
</gene>
<evidence type="ECO:0000313" key="3">
    <source>
        <dbReference type="EMBL" id="RLN52127.1"/>
    </source>
</evidence>